<sequence>MEPLTALGLAAAVVQFTDFGVRILTESIRVYHSLDGQTLEHVQLSRVSQDLSELAGKIQENATNLPEPGRPLRSTEQIFVRLAEQCQDISNQLNNILERLQVRRKSNSRIDLAKESIFVALRAYRSSSQISSLRESLSSIRQQMMMASLTVLWEESVLAAKNAAQLSQQQATILDVLNRIDQNTRNPRQNFVTLPQLAQAASNGSTLSEQGFVQAMWNSTWTSTDPMAEAQTLQGTTGIFGTERFKHDKFCTVSIIHSLLFEGFDHRETSIPKSYERTFGWIFRPPAEKTSWTDFTAWLGEPTSNTYWITGKAGAGKSTLMKYIIHHPNTKHQLEQWSGSLPLVTGSFYFWNAGSAMEKSLQGLLQILLFQFLCQVPHLTPKLFPRRWAFIKIFGETAVQQPNTLPSWTTDELLEAISIFTKVYIATELRLALFIDGLDEFDGKYQDLIDLVKRFESPTGAKVCVSSRPENAFTDEYRQNPSLRLHDLTRRDMETYVNGRFGANTAFLELQGASPQEADSLKSQIIDKSEGIFLWLALVVATLLEGLTEGDILDPKDLQAALDELPQDLSKLYSSIWSRIKPEYVAESSQLLQIRRAAGDSLSAVNLWLAEKQGPLDLDISRMAGSSERAYITQLMRRRLGSRTRGLLEVSSNGMVEYLHRSVWDWIKPRWDEICAKASPEFDAHLAVLIAMTINDVQVQKLNAEKEIDEDDRAPGRLHAIAFSDFRPGLYQGPNRGLKTDSEVLERLLELSRRIMSYASQVKDYERNVPILISCLDRLDLVLRSTIPSYIHQILGNDLWTERTDRRLDFQRNPKSLPLGFAYHSGPAFPMACIAAAYAVVPYVQQKVLGNRKVLEQTYPDLLSVLGYAVFGRSYIDFETPQYELFGEELTVVSINLPARYELVRFLLANGAVSSPRFYLEKNPLWTTDPYEHFIRRQWHIPRGRHYGWAVYRKLKLKQRSPDRTAEPFTGIDGVEYADYWEEVEKLFENCPEIKKWKGPMGLLPRAVNYLTRNLG</sequence>
<keyword evidence="4" id="KW-1185">Reference proteome</keyword>
<evidence type="ECO:0000256" key="1">
    <source>
        <dbReference type="ARBA" id="ARBA00022737"/>
    </source>
</evidence>
<reference evidence="3" key="1">
    <citation type="journal article" date="2023" name="Mol. Phylogenet. Evol.">
        <title>Genome-scale phylogeny and comparative genomics of the fungal order Sordariales.</title>
        <authorList>
            <person name="Hensen N."/>
            <person name="Bonometti L."/>
            <person name="Westerberg I."/>
            <person name="Brannstrom I.O."/>
            <person name="Guillou S."/>
            <person name="Cros-Aarteil S."/>
            <person name="Calhoun S."/>
            <person name="Haridas S."/>
            <person name="Kuo A."/>
            <person name="Mondo S."/>
            <person name="Pangilinan J."/>
            <person name="Riley R."/>
            <person name="LaButti K."/>
            <person name="Andreopoulos B."/>
            <person name="Lipzen A."/>
            <person name="Chen C."/>
            <person name="Yan M."/>
            <person name="Daum C."/>
            <person name="Ng V."/>
            <person name="Clum A."/>
            <person name="Steindorff A."/>
            <person name="Ohm R.A."/>
            <person name="Martin F."/>
            <person name="Silar P."/>
            <person name="Natvig D.O."/>
            <person name="Lalanne C."/>
            <person name="Gautier V."/>
            <person name="Ament-Velasquez S.L."/>
            <person name="Kruys A."/>
            <person name="Hutchinson M.I."/>
            <person name="Powell A.J."/>
            <person name="Barry K."/>
            <person name="Miller A.N."/>
            <person name="Grigoriev I.V."/>
            <person name="Debuchy R."/>
            <person name="Gladieux P."/>
            <person name="Hiltunen Thoren M."/>
            <person name="Johannesson H."/>
        </authorList>
    </citation>
    <scope>NUCLEOTIDE SEQUENCE</scope>
    <source>
        <strain evidence="3">CBS 990.96</strain>
    </source>
</reference>
<dbReference type="PANTHER" id="PTHR10039:SF5">
    <property type="entry name" value="NACHT DOMAIN-CONTAINING PROTEIN"/>
    <property type="match status" value="1"/>
</dbReference>
<dbReference type="AlphaFoldDB" id="A0AAN7BGB0"/>
<dbReference type="InterPro" id="IPR056884">
    <property type="entry name" value="NPHP3-like_N"/>
</dbReference>
<comment type="caution">
    <text evidence="3">The sequence shown here is derived from an EMBL/GenBank/DDBJ whole genome shotgun (WGS) entry which is preliminary data.</text>
</comment>
<dbReference type="Pfam" id="PF25053">
    <property type="entry name" value="DUF7791"/>
    <property type="match status" value="1"/>
</dbReference>
<dbReference type="InterPro" id="IPR027417">
    <property type="entry name" value="P-loop_NTPase"/>
</dbReference>
<evidence type="ECO:0000259" key="2">
    <source>
        <dbReference type="PROSITE" id="PS50837"/>
    </source>
</evidence>
<feature type="domain" description="NACHT" evidence="2">
    <location>
        <begin position="305"/>
        <end position="469"/>
    </location>
</feature>
<organism evidence="3 4">
    <name type="scientific">Podospora fimiseda</name>
    <dbReference type="NCBI Taxonomy" id="252190"/>
    <lineage>
        <taxon>Eukaryota</taxon>
        <taxon>Fungi</taxon>
        <taxon>Dikarya</taxon>
        <taxon>Ascomycota</taxon>
        <taxon>Pezizomycotina</taxon>
        <taxon>Sordariomycetes</taxon>
        <taxon>Sordariomycetidae</taxon>
        <taxon>Sordariales</taxon>
        <taxon>Podosporaceae</taxon>
        <taxon>Podospora</taxon>
    </lineage>
</organism>
<evidence type="ECO:0000313" key="4">
    <source>
        <dbReference type="Proteomes" id="UP001301958"/>
    </source>
</evidence>
<dbReference type="InterPro" id="IPR056693">
    <property type="entry name" value="DUF7791"/>
</dbReference>
<reference evidence="3" key="2">
    <citation type="submission" date="2023-05" db="EMBL/GenBank/DDBJ databases">
        <authorList>
            <consortium name="Lawrence Berkeley National Laboratory"/>
            <person name="Steindorff A."/>
            <person name="Hensen N."/>
            <person name="Bonometti L."/>
            <person name="Westerberg I."/>
            <person name="Brannstrom I.O."/>
            <person name="Guillou S."/>
            <person name="Cros-Aarteil S."/>
            <person name="Calhoun S."/>
            <person name="Haridas S."/>
            <person name="Kuo A."/>
            <person name="Mondo S."/>
            <person name="Pangilinan J."/>
            <person name="Riley R."/>
            <person name="Labutti K."/>
            <person name="Andreopoulos B."/>
            <person name="Lipzen A."/>
            <person name="Chen C."/>
            <person name="Yanf M."/>
            <person name="Daum C."/>
            <person name="Ng V."/>
            <person name="Clum A."/>
            <person name="Ohm R."/>
            <person name="Martin F."/>
            <person name="Silar P."/>
            <person name="Natvig D."/>
            <person name="Lalanne C."/>
            <person name="Gautier V."/>
            <person name="Ament-Velasquez S.L."/>
            <person name="Kruys A."/>
            <person name="Hutchinson M.I."/>
            <person name="Powell A.J."/>
            <person name="Barry K."/>
            <person name="Miller A.N."/>
            <person name="Grigoriev I.V."/>
            <person name="Debuchy R."/>
            <person name="Gladieux P."/>
            <person name="Thoren M.H."/>
            <person name="Johannesson H."/>
        </authorList>
    </citation>
    <scope>NUCLEOTIDE SEQUENCE</scope>
    <source>
        <strain evidence="3">CBS 990.96</strain>
    </source>
</reference>
<evidence type="ECO:0000313" key="3">
    <source>
        <dbReference type="EMBL" id="KAK4220645.1"/>
    </source>
</evidence>
<dbReference type="PANTHER" id="PTHR10039">
    <property type="entry name" value="AMELOGENIN"/>
    <property type="match status" value="1"/>
</dbReference>
<dbReference type="Gene3D" id="3.40.50.300">
    <property type="entry name" value="P-loop containing nucleotide triphosphate hydrolases"/>
    <property type="match status" value="1"/>
</dbReference>
<protein>
    <recommendedName>
        <fullName evidence="2">NACHT domain-containing protein</fullName>
    </recommendedName>
</protein>
<name>A0AAN7BGB0_9PEZI</name>
<dbReference type="SUPFAM" id="SSF52540">
    <property type="entry name" value="P-loop containing nucleoside triphosphate hydrolases"/>
    <property type="match status" value="1"/>
</dbReference>
<accession>A0AAN7BGB0</accession>
<dbReference type="Pfam" id="PF24883">
    <property type="entry name" value="NPHP3_N"/>
    <property type="match status" value="1"/>
</dbReference>
<gene>
    <name evidence="3" type="ORF">QBC38DRAFT_175641</name>
</gene>
<proteinExistence type="predicted"/>
<dbReference type="Proteomes" id="UP001301958">
    <property type="component" value="Unassembled WGS sequence"/>
</dbReference>
<dbReference type="PROSITE" id="PS50837">
    <property type="entry name" value="NACHT"/>
    <property type="match status" value="1"/>
</dbReference>
<dbReference type="EMBL" id="MU865678">
    <property type="protein sequence ID" value="KAK4220645.1"/>
    <property type="molecule type" value="Genomic_DNA"/>
</dbReference>
<keyword evidence="1" id="KW-0677">Repeat</keyword>
<dbReference type="InterPro" id="IPR007111">
    <property type="entry name" value="NACHT_NTPase"/>
</dbReference>